<organism evidence="1">
    <name type="scientific">Serratia fonticola</name>
    <dbReference type="NCBI Taxonomy" id="47917"/>
    <lineage>
        <taxon>Bacteria</taxon>
        <taxon>Pseudomonadati</taxon>
        <taxon>Pseudomonadota</taxon>
        <taxon>Gammaproteobacteria</taxon>
        <taxon>Enterobacterales</taxon>
        <taxon>Yersiniaceae</taxon>
        <taxon>Serratia</taxon>
    </lineage>
</organism>
<accession>A0A4U9UYX5</accession>
<dbReference type="AlphaFoldDB" id="A0A4U9UYX5"/>
<gene>
    <name evidence="1" type="ORF">NCTC12965_03799</name>
</gene>
<protein>
    <submittedName>
        <fullName evidence="1">Uncharacterized protein</fullName>
    </submittedName>
</protein>
<evidence type="ECO:0000313" key="1">
    <source>
        <dbReference type="EMBL" id="VTR35484.1"/>
    </source>
</evidence>
<name>A0A4U9UYX5_SERFO</name>
<dbReference type="EMBL" id="CABEEZ010000080">
    <property type="protein sequence ID" value="VTR35484.1"/>
    <property type="molecule type" value="Genomic_DNA"/>
</dbReference>
<reference evidence="1" key="1">
    <citation type="submission" date="2019-05" db="EMBL/GenBank/DDBJ databases">
        <authorList>
            <consortium name="Pathogen Informatics"/>
        </authorList>
    </citation>
    <scope>NUCLEOTIDE SEQUENCE [LARGE SCALE GENOMIC DNA]</scope>
    <source>
        <strain evidence="1">NCTC12965</strain>
    </source>
</reference>
<sequence length="83" mass="9227">MDCRATVVPAVSHLRFPADPWYAQRQTGQYPLHPSGPATALWNMSFAAAAQSLRSLQASREMCHDRRDEALIYLAKLEADTAP</sequence>
<proteinExistence type="predicted"/>